<evidence type="ECO:0000256" key="2">
    <source>
        <dbReference type="ARBA" id="ARBA00022980"/>
    </source>
</evidence>
<dbReference type="InterPro" id="IPR014717">
    <property type="entry name" value="Transl_elong_EF1B/ribsomal_bS6"/>
</dbReference>
<dbReference type="GO" id="GO:0070181">
    <property type="term" value="F:small ribosomal subunit rRNA binding"/>
    <property type="evidence" value="ECO:0007669"/>
    <property type="project" value="TreeGrafter"/>
</dbReference>
<name>A0A0B5FNF2_9BACT</name>
<evidence type="ECO:0000313" key="9">
    <source>
        <dbReference type="Proteomes" id="UP000035036"/>
    </source>
</evidence>
<feature type="compositionally biased region" description="Basic and acidic residues" evidence="7">
    <location>
        <begin position="99"/>
        <end position="109"/>
    </location>
</feature>
<dbReference type="GO" id="GO:0005737">
    <property type="term" value="C:cytoplasm"/>
    <property type="evidence" value="ECO:0007669"/>
    <property type="project" value="UniProtKB-ARBA"/>
</dbReference>
<organism evidence="8 9">
    <name type="scientific">Geoalkalibacter subterraneus</name>
    <dbReference type="NCBI Taxonomy" id="483547"/>
    <lineage>
        <taxon>Bacteria</taxon>
        <taxon>Pseudomonadati</taxon>
        <taxon>Thermodesulfobacteriota</taxon>
        <taxon>Desulfuromonadia</taxon>
        <taxon>Desulfuromonadales</taxon>
        <taxon>Geoalkalibacteraceae</taxon>
        <taxon>Geoalkalibacter</taxon>
    </lineage>
</organism>
<dbReference type="InterPro" id="IPR035980">
    <property type="entry name" value="Ribosomal_bS6_sf"/>
</dbReference>
<gene>
    <name evidence="6" type="primary">rpsF</name>
    <name evidence="8" type="ORF">GSUB_05605</name>
</gene>
<evidence type="ECO:0000256" key="4">
    <source>
        <dbReference type="ARBA" id="ARBA00035104"/>
    </source>
</evidence>
<evidence type="ECO:0000256" key="3">
    <source>
        <dbReference type="ARBA" id="ARBA00023274"/>
    </source>
</evidence>
<dbReference type="STRING" id="483547.GSUB_05605"/>
<keyword evidence="2 6" id="KW-0689">Ribosomal protein</keyword>
<dbReference type="HAMAP" id="MF_00360">
    <property type="entry name" value="Ribosomal_bS6"/>
    <property type="match status" value="1"/>
</dbReference>
<evidence type="ECO:0000256" key="6">
    <source>
        <dbReference type="HAMAP-Rule" id="MF_00360"/>
    </source>
</evidence>
<reference evidence="8 9" key="1">
    <citation type="journal article" date="2015" name="Genome Announc.">
        <title>Genomes of Geoalkalibacter ferrihydriticus Z-0531T and Geoalkalibacter subterraneus Red1T, Two Haloalkaliphilic Metal-Reducing Deltaproteobacteria.</title>
        <authorList>
            <person name="Badalamenti J.P."/>
            <person name="Krajmalnik-Brown R."/>
            <person name="Torres C.I."/>
            <person name="Bond D.R."/>
        </authorList>
    </citation>
    <scope>NUCLEOTIDE SEQUENCE [LARGE SCALE GENOMIC DNA]</scope>
    <source>
        <strain evidence="8 9">Red1</strain>
    </source>
</reference>
<evidence type="ECO:0000256" key="5">
    <source>
        <dbReference type="ARBA" id="ARBA00035294"/>
    </source>
</evidence>
<dbReference type="HOGENOM" id="CLU_113441_4_3_7"/>
<dbReference type="SUPFAM" id="SSF54995">
    <property type="entry name" value="Ribosomal protein S6"/>
    <property type="match status" value="1"/>
</dbReference>
<evidence type="ECO:0000256" key="7">
    <source>
        <dbReference type="SAM" id="MobiDB-lite"/>
    </source>
</evidence>
<dbReference type="PANTHER" id="PTHR21011">
    <property type="entry name" value="MITOCHONDRIAL 28S RIBOSOMAL PROTEIN S6"/>
    <property type="match status" value="1"/>
</dbReference>
<dbReference type="KEGG" id="gsb:GSUB_05605"/>
<dbReference type="GO" id="GO:1990904">
    <property type="term" value="C:ribonucleoprotein complex"/>
    <property type="evidence" value="ECO:0007669"/>
    <property type="project" value="UniProtKB-KW"/>
</dbReference>
<sequence length="118" mass="13348">MRSYETMFIVHPEVVGDDFKALADKFQGVITESGGEIVKVDEWGSRTLAYPIQKLNKGTYVILYFQADPQVISELERRMRLDDKVLRFNTLVHEKGLKLSAPEKEKSEEGEAAEAAEA</sequence>
<keyword evidence="9" id="KW-1185">Reference proteome</keyword>
<dbReference type="OrthoDB" id="9812702at2"/>
<dbReference type="GO" id="GO:0006412">
    <property type="term" value="P:translation"/>
    <property type="evidence" value="ECO:0007669"/>
    <property type="project" value="UniProtKB-UniRule"/>
</dbReference>
<comment type="function">
    <text evidence="4 6">Binds together with bS18 to 16S ribosomal RNA.</text>
</comment>
<evidence type="ECO:0000313" key="8">
    <source>
        <dbReference type="EMBL" id="AJF06144.1"/>
    </source>
</evidence>
<protein>
    <recommendedName>
        <fullName evidence="5 6">Small ribosomal subunit protein bS6</fullName>
    </recommendedName>
</protein>
<proteinExistence type="inferred from homology"/>
<dbReference type="InterPro" id="IPR020814">
    <property type="entry name" value="Ribosomal_S6_plastid/chlpt"/>
</dbReference>
<accession>A0A0B5FNF2</accession>
<dbReference type="CDD" id="cd00473">
    <property type="entry name" value="bS6"/>
    <property type="match status" value="1"/>
</dbReference>
<comment type="similarity">
    <text evidence="1 6">Belongs to the bacterial ribosomal protein bS6 family.</text>
</comment>
<dbReference type="GO" id="GO:0003735">
    <property type="term" value="F:structural constituent of ribosome"/>
    <property type="evidence" value="ECO:0007669"/>
    <property type="project" value="InterPro"/>
</dbReference>
<dbReference type="Gene3D" id="3.30.70.60">
    <property type="match status" value="1"/>
</dbReference>
<dbReference type="Pfam" id="PF01250">
    <property type="entry name" value="Ribosomal_S6"/>
    <property type="match status" value="1"/>
</dbReference>
<dbReference type="RefSeq" id="WP_040199654.1">
    <property type="nucleotide sequence ID" value="NZ_CP010311.1"/>
</dbReference>
<keyword evidence="6" id="KW-0699">rRNA-binding</keyword>
<dbReference type="EMBL" id="CP010311">
    <property type="protein sequence ID" value="AJF06144.1"/>
    <property type="molecule type" value="Genomic_DNA"/>
</dbReference>
<evidence type="ECO:0000256" key="1">
    <source>
        <dbReference type="ARBA" id="ARBA00009512"/>
    </source>
</evidence>
<dbReference type="PANTHER" id="PTHR21011:SF1">
    <property type="entry name" value="SMALL RIBOSOMAL SUBUNIT PROTEIN BS6M"/>
    <property type="match status" value="1"/>
</dbReference>
<keyword evidence="6" id="KW-0694">RNA-binding</keyword>
<dbReference type="GO" id="GO:0005840">
    <property type="term" value="C:ribosome"/>
    <property type="evidence" value="ECO:0007669"/>
    <property type="project" value="UniProtKB-KW"/>
</dbReference>
<dbReference type="InterPro" id="IPR000529">
    <property type="entry name" value="Ribosomal_bS6"/>
</dbReference>
<dbReference type="AlphaFoldDB" id="A0A0B5FNF2"/>
<feature type="region of interest" description="Disordered" evidence="7">
    <location>
        <begin position="99"/>
        <end position="118"/>
    </location>
</feature>
<dbReference type="Proteomes" id="UP000035036">
    <property type="component" value="Chromosome"/>
</dbReference>
<dbReference type="NCBIfam" id="TIGR00166">
    <property type="entry name" value="S6"/>
    <property type="match status" value="1"/>
</dbReference>
<keyword evidence="3 6" id="KW-0687">Ribonucleoprotein</keyword>